<dbReference type="GO" id="GO:0005634">
    <property type="term" value="C:nucleus"/>
    <property type="evidence" value="ECO:0007669"/>
    <property type="project" value="TreeGrafter"/>
</dbReference>
<name>A0A9N9BX15_9GLOM</name>
<dbReference type="PANTHER" id="PTHR39463:SF1">
    <property type="entry name" value="MEDUSA"/>
    <property type="match status" value="1"/>
</dbReference>
<organism evidence="2 3">
    <name type="scientific">Paraglomus brasilianum</name>
    <dbReference type="NCBI Taxonomy" id="144538"/>
    <lineage>
        <taxon>Eukaryota</taxon>
        <taxon>Fungi</taxon>
        <taxon>Fungi incertae sedis</taxon>
        <taxon>Mucoromycota</taxon>
        <taxon>Glomeromycotina</taxon>
        <taxon>Glomeromycetes</taxon>
        <taxon>Paraglomerales</taxon>
        <taxon>Paraglomeraceae</taxon>
        <taxon>Paraglomus</taxon>
    </lineage>
</organism>
<dbReference type="Proteomes" id="UP000789739">
    <property type="component" value="Unassembled WGS sequence"/>
</dbReference>
<evidence type="ECO:0000313" key="2">
    <source>
        <dbReference type="EMBL" id="CAG8582825.1"/>
    </source>
</evidence>
<reference evidence="2" key="1">
    <citation type="submission" date="2021-06" db="EMBL/GenBank/DDBJ databases">
        <authorList>
            <person name="Kallberg Y."/>
            <person name="Tangrot J."/>
            <person name="Rosling A."/>
        </authorList>
    </citation>
    <scope>NUCLEOTIDE SEQUENCE</scope>
    <source>
        <strain evidence="2">BR232B</strain>
    </source>
</reference>
<comment type="caution">
    <text evidence="2">The sequence shown here is derived from an EMBL/GenBank/DDBJ whole genome shotgun (WGS) entry which is preliminary data.</text>
</comment>
<feature type="domain" description="DUF7082" evidence="1">
    <location>
        <begin position="142"/>
        <end position="294"/>
    </location>
</feature>
<dbReference type="OrthoDB" id="1751210at2759"/>
<dbReference type="Pfam" id="PF23305">
    <property type="entry name" value="DUF7082"/>
    <property type="match status" value="1"/>
</dbReference>
<protein>
    <submittedName>
        <fullName evidence="2">8158_t:CDS:1</fullName>
    </submittedName>
</protein>
<dbReference type="PANTHER" id="PTHR39463">
    <property type="entry name" value="MEDUSA"/>
    <property type="match status" value="1"/>
</dbReference>
<dbReference type="AlphaFoldDB" id="A0A9N9BX15"/>
<keyword evidence="3" id="KW-1185">Reference proteome</keyword>
<dbReference type="EMBL" id="CAJVPI010000926">
    <property type="protein sequence ID" value="CAG8582825.1"/>
    <property type="molecule type" value="Genomic_DNA"/>
</dbReference>
<dbReference type="InterPro" id="IPR055509">
    <property type="entry name" value="DUF7082"/>
</dbReference>
<proteinExistence type="predicted"/>
<sequence length="300" mass="34704">MRSARQVTTTLRQNNYYYHPYAAAKPASMLATSTYKIYRHNKCNKVEDCTNNLNQQAIEASVKTQQSCFDGVYTDKCLYAPSSISRIYQPHWLMSSDQLQATSVVPTPSITVPIVPSTPLSSTPDKLLPQLNVSSSCSPNGIKLLIHDDLMTTTRGWTPGERKCGRRLVQFRRQQEDKEIHVWFRTIDPNERMPNAIIVSCIYWAINKKWYITSVDYVHLLESIIALKLTIEEKNRIRRNLEVYKPLTASKHNESSEDLYKMIMEFPNPRPRNIEKDIKVYSWDCLAAALHKIVNKYAKW</sequence>
<evidence type="ECO:0000313" key="3">
    <source>
        <dbReference type="Proteomes" id="UP000789739"/>
    </source>
</evidence>
<accession>A0A9N9BX15</accession>
<gene>
    <name evidence="2" type="ORF">PBRASI_LOCUS6713</name>
</gene>
<evidence type="ECO:0000259" key="1">
    <source>
        <dbReference type="Pfam" id="PF23305"/>
    </source>
</evidence>